<evidence type="ECO:0000256" key="2">
    <source>
        <dbReference type="ARBA" id="ARBA00023043"/>
    </source>
</evidence>
<feature type="region of interest" description="Disordered" evidence="4">
    <location>
        <begin position="1787"/>
        <end position="1823"/>
    </location>
</feature>
<comment type="caution">
    <text evidence="6">The sequence shown here is derived from an EMBL/GenBank/DDBJ whole genome shotgun (WGS) entry which is preliminary data.</text>
</comment>
<feature type="compositionally biased region" description="Acidic residues" evidence="4">
    <location>
        <begin position="1796"/>
        <end position="1818"/>
    </location>
</feature>
<dbReference type="SMART" id="SM00248">
    <property type="entry name" value="ANK"/>
    <property type="match status" value="22"/>
</dbReference>
<dbReference type="InterPro" id="IPR051637">
    <property type="entry name" value="Ank_repeat_dom-contain_49"/>
</dbReference>
<dbReference type="Pfam" id="PF00023">
    <property type="entry name" value="Ank"/>
    <property type="match status" value="1"/>
</dbReference>
<feature type="repeat" description="ANK" evidence="3">
    <location>
        <begin position="449"/>
        <end position="482"/>
    </location>
</feature>
<evidence type="ECO:0000259" key="5">
    <source>
        <dbReference type="PROSITE" id="PS50097"/>
    </source>
</evidence>
<evidence type="ECO:0000256" key="4">
    <source>
        <dbReference type="SAM" id="MobiDB-lite"/>
    </source>
</evidence>
<dbReference type="Proteomes" id="UP001146793">
    <property type="component" value="Unassembled WGS sequence"/>
</dbReference>
<dbReference type="SUPFAM" id="SSF54695">
    <property type="entry name" value="POZ domain"/>
    <property type="match status" value="1"/>
</dbReference>
<feature type="repeat" description="ANK" evidence="3">
    <location>
        <begin position="1381"/>
        <end position="1414"/>
    </location>
</feature>
<reference evidence="6" key="1">
    <citation type="submission" date="2022-08" db="EMBL/GenBank/DDBJ databases">
        <title>Novel sulphate-reducing endosymbionts in the free-living metamonad Anaeramoeba.</title>
        <authorList>
            <person name="Jerlstrom-Hultqvist J."/>
            <person name="Cepicka I."/>
            <person name="Gallot-Lavallee L."/>
            <person name="Salas-Leiva D."/>
            <person name="Curtis B.A."/>
            <person name="Zahonova K."/>
            <person name="Pipaliya S."/>
            <person name="Dacks J."/>
            <person name="Roger A.J."/>
        </authorList>
    </citation>
    <scope>NUCLEOTIDE SEQUENCE</scope>
    <source>
        <strain evidence="6">Busselton2</strain>
    </source>
</reference>
<accession>A0AAV7Y6P9</accession>
<protein>
    <submittedName>
        <fullName evidence="6">Ankyrin repeat ph and sec7 domain containing protein secg-related</fullName>
    </submittedName>
</protein>
<sequence length="2778" mass="325749">MQNPFSRNFQNHPLYKAIQHHDLDKIKELLKDTPQTHQNEKEKVNDSGSLFGERPNKYSVRVNPLLIAIAFKCKKEIISYLIDHSFYKPDLENRSLFHNKTPFRSGKSAFGQRMKNGKVSKLKKVADQRKANLTIQKLEKILEKKTSKWRFNPTHTTFAWLAKKTQNPYSWAIIFHPESEILQLFIDKLPNFDQYYDYNQKKSYPVYLAAKYKHFELLELLINNLDQSSSSYDIHPNTFFWLLLNRCSFKLLKFVIERYLDSLLKNNQVDKKNKYINKNNRKPSIFKQSKKTQMLFQQERRTSLFTSEIENENENEIEILDFENYHQKNQNKTLDLKAFPQSLKSKNLIEFNDLLFLSLFELSWILPFNSKKLQMLLFDFDRFVSWYLPSVGLTVYHRNLSSAADEKYICETFLVCCQYNGNLKEFESFHKEKYNNFSIKSLINMRDKSGSTPLMNACRVNPKYETIKYLFDKGADPQINNFDSESALQYACLHNCSPEILTLFGLKDNTISAYLMSKWLNPINEGNDERNNMGGVEDINIDMELANELEKDNSNTKNDLNDDFDESHFVSHTRKSGPLFSRRARNRMGRGLGPIRGSGTQSKALYKKPRVTGIYNEKSVNNKGYLIKFSDYSPLLCLCLNENPNLKSLEILIDCGLDINAVYPLKSNITLLHIAFYYCRNISILKFLVEEGYGNVNFLNSFNNNCFYYALLNKNIQLDIIKWLIEDCNVNYKTPIGELKNNPLHQLIININEKGRIDSKRAQNNKWKKWEDDDEQNEKKTKTGIQLNNGLLNIIKYLIEKGCDINQKNLLNKVPLHYLLQSRVIEFNEELINILSSKENINFYDQNTNVNEKEPIEENSEECNNEDNQISVSSIPMKITNEELEMPRSQTFKSKKKTEQTQKEIYKTPFHYACINPNFCLNSNIKKIFKNLLKIGLDTNLTTSNQLTVLELLLQSITNKEIPITLIKLLIKSDYTLGRLFDKKKTFLHLIIENLANTNLHNGDCKTTLEIIKLLIEYGCDPNQMDEDGFTAFYYYLIGSFENYNLEIIKLLISKKCLSELKEYKQIKTKSNARARHIDRYDRGYTRSGSLQSFDSLGSHGYSNPFDYGDNTISLYDSNNVFQTIKENFTSLYENEGSFDLRDHMNDNGYLFNTNEVDSEVTRTQIGRRRPSHTIFSPRRSDSDLDMGFNIDEIQIGNYEPRGGGTGGSEEILLMTPLHYVCRMPNISIEVIKYFVEFGSNIFQKNSSGMAPLRILLEAKHKPDSLLPVLQYFIQKKALENIKLDGLNYQKILLSVIRNYVNELQILKLFFNQKNINQALPITKKSRAREFERGNLNKSLNSVRKTELPIHFYLKSEGRLSMETLKYFVECKTKINEFDSDGNTPLQITVVYNRPRDFLEFLLQNGADPNLLSLNKESIFDFLSSSNFQICKNKSELFIKYGASVNVTHFKKFPIIFRIVGKYFKEAYDLFSLSSQGEKNINRLDDLYLIIKLFLDSGLDPNIKCFDKSTIFRKFGKSVGQLQNYFQRKEYFSQSGRVDNLDDNISRVFDIYNSRLRESINFDEYFFRGKTRENKRHNVDNFFRSARPQNEYNDNNIMPIFSNRETREKIQIGYKIENEKEKEKEEEFSFNLIQMVCCFKQINLKLLKLFQAKNINFSCKDYLGNTILHHRVFYHDPIEVYEFLISNGCKTNEINNKKETVLHMLFKIFIPKDEKQIKEITNYFLKKNPNLLNQANGNGKNILFYLIENDNYHSTFQNNTTGNNVDLLDLDNVQMQMTTQTQIQTRINRNDFSNNNDDDFYSDIDDVGGDDDNDDDDDLNKASNQNGFHKNNLFYFLIELGIDLNHQDNAKNTVLHYFLNKNDYFDLYFPILKKMIKNGASLELKNNRGVSCMDMLWSNLLNISKIQLNQNFKKYFFKILKLNPKLILETQADTKLTLLHIACLYTDKQLIVYLLNNKDNKIDVNCKDINGITPIDIICSSIYTQSVASDRKEIFNILKLLVEKGAKFNHIMTFWKTTSFLNACMFHSTEVIKFLIENGANINTHLIKFDNFQKMNPYSLSSFSDENNSEIDNDDDDDDDDIILLPKVKDYNNDNVGFGGFGNDDFSFSGDDNVIEGYSKNKNKNKKKKNSNTINKTHEKESKFILNFEILYEREFNLARATRTPNIPTLQIEKNNVDEIETGGENKGGMQSDQYNEKNMDNDNDDDKDDENFGRYYLPNPLQIILSRAGVDHLSLIKLLEKYEIRLNKNIDWVEIFVTVMLQKLEFSIFKYLFKYKHYFFNVPKFTYILIHKICTLEYGTESFELILEQIDGNDLNRSYNDRNPIPSLLNEMCNRTSFYYLKALIKNGADPLKHFEHGIPFISQFLRKLPSCGDLEFILNHCDLEKFDFYHDNYYKKNILRDEHYPLLLSTYYCNKEPFKLIAKKFNNFNIQSREGDSVLHLITRNPHLRDLLQPILFDDHQEYKQVDLEFVTILKSLYVMKQISDHQMEFLLRSYSNIINSFLSFYQKSELTDISFYDKDKNEYKMHSFIINLLFGFNNYDSIFEKLKNILIGKTKSQVTVFIQWLYSRSILIDYEHIYKGGNEEISTETHSFELNRSFENTSVRNNGNIFSTDLPKSTLPQKPSSLVKERNILIQKKKWVKEILLQLGYDDDFFIQKSNKFGLLNDLKSIWNDKDTCNFQITVKKQIIHTHREILMINSDLYRGMFLNIQNIGSSIKDYSKFSFDSINALIRFFYFENFDKNLSKEIIDELNQSKNYYQVSDYNPISIKLFQNIN</sequence>
<evidence type="ECO:0000256" key="1">
    <source>
        <dbReference type="ARBA" id="ARBA00022737"/>
    </source>
</evidence>
<dbReference type="PROSITE" id="PS50297">
    <property type="entry name" value="ANK_REP_REGION"/>
    <property type="match status" value="1"/>
</dbReference>
<dbReference type="PROSITE" id="PS50088">
    <property type="entry name" value="ANK_REPEAT"/>
    <property type="match status" value="2"/>
</dbReference>
<dbReference type="InterPro" id="IPR011333">
    <property type="entry name" value="SKP1/BTB/POZ_sf"/>
</dbReference>
<feature type="domain" description="BTB" evidence="5">
    <location>
        <begin position="2680"/>
        <end position="2738"/>
    </location>
</feature>
<dbReference type="Pfam" id="PF00651">
    <property type="entry name" value="BTB"/>
    <property type="match status" value="1"/>
</dbReference>
<keyword evidence="1" id="KW-0677">Repeat</keyword>
<dbReference type="SUPFAM" id="SSF48403">
    <property type="entry name" value="Ankyrin repeat"/>
    <property type="match status" value="5"/>
</dbReference>
<dbReference type="Gene3D" id="1.25.40.20">
    <property type="entry name" value="Ankyrin repeat-containing domain"/>
    <property type="match status" value="9"/>
</dbReference>
<dbReference type="EMBL" id="JANTQA010000070">
    <property type="protein sequence ID" value="KAJ3425453.1"/>
    <property type="molecule type" value="Genomic_DNA"/>
</dbReference>
<evidence type="ECO:0000256" key="3">
    <source>
        <dbReference type="PROSITE-ProRule" id="PRU00023"/>
    </source>
</evidence>
<dbReference type="PANTHER" id="PTHR24180:SF45">
    <property type="entry name" value="POLY [ADP-RIBOSE] POLYMERASE TANKYRASE"/>
    <property type="match status" value="1"/>
</dbReference>
<dbReference type="InterPro" id="IPR000210">
    <property type="entry name" value="BTB/POZ_dom"/>
</dbReference>
<evidence type="ECO:0000313" key="7">
    <source>
        <dbReference type="Proteomes" id="UP001146793"/>
    </source>
</evidence>
<feature type="region of interest" description="Disordered" evidence="4">
    <location>
        <begin position="2172"/>
        <end position="2212"/>
    </location>
</feature>
<dbReference type="Pfam" id="PF12796">
    <property type="entry name" value="Ank_2"/>
    <property type="match status" value="2"/>
</dbReference>
<name>A0AAV7Y6P9_9EUKA</name>
<gene>
    <name evidence="6" type="ORF">M0812_27893</name>
</gene>
<keyword evidence="2 3" id="KW-0040">ANK repeat</keyword>
<dbReference type="PANTHER" id="PTHR24180">
    <property type="entry name" value="CYCLIN-DEPENDENT KINASE INHIBITOR 2C-RELATED"/>
    <property type="match status" value="1"/>
</dbReference>
<dbReference type="InterPro" id="IPR002110">
    <property type="entry name" value="Ankyrin_rpt"/>
</dbReference>
<organism evidence="6 7">
    <name type="scientific">Anaeramoeba flamelloides</name>
    <dbReference type="NCBI Taxonomy" id="1746091"/>
    <lineage>
        <taxon>Eukaryota</taxon>
        <taxon>Metamonada</taxon>
        <taxon>Anaeramoebidae</taxon>
        <taxon>Anaeramoeba</taxon>
    </lineage>
</organism>
<dbReference type="PROSITE" id="PS50097">
    <property type="entry name" value="BTB"/>
    <property type="match status" value="1"/>
</dbReference>
<proteinExistence type="predicted"/>
<dbReference type="Gene3D" id="3.30.710.10">
    <property type="entry name" value="Potassium Channel Kv1.1, Chain A"/>
    <property type="match status" value="1"/>
</dbReference>
<dbReference type="InterPro" id="IPR036770">
    <property type="entry name" value="Ankyrin_rpt-contain_sf"/>
</dbReference>
<evidence type="ECO:0000313" key="6">
    <source>
        <dbReference type="EMBL" id="KAJ3425453.1"/>
    </source>
</evidence>